<evidence type="ECO:0000313" key="4">
    <source>
        <dbReference type="Proteomes" id="UP000202511"/>
    </source>
</evidence>
<evidence type="ECO:0000259" key="2">
    <source>
        <dbReference type="Pfam" id="PF12937"/>
    </source>
</evidence>
<dbReference type="GeneID" id="23462481"/>
<protein>
    <submittedName>
        <fullName evidence="3">F-box domain protein</fullName>
    </submittedName>
</protein>
<dbReference type="CDD" id="cd09917">
    <property type="entry name" value="F-box_SF"/>
    <property type="match status" value="1"/>
</dbReference>
<dbReference type="InterPro" id="IPR001810">
    <property type="entry name" value="F-box_dom"/>
</dbReference>
<dbReference type="RefSeq" id="YP_009119799.1">
    <property type="nucleotide sequence ID" value="NC_026440.1"/>
</dbReference>
<evidence type="ECO:0000256" key="1">
    <source>
        <dbReference type="SAM" id="MobiDB-lite"/>
    </source>
</evidence>
<evidence type="ECO:0000313" key="3">
    <source>
        <dbReference type="EMBL" id="AJF97564.1"/>
    </source>
</evidence>
<dbReference type="KEGG" id="vg:23462481"/>
<organism evidence="3 4">
    <name type="scientific">Pandoravirus inopinatum</name>
    <dbReference type="NCBI Taxonomy" id="1605721"/>
    <lineage>
        <taxon>Viruses</taxon>
        <taxon>Pandoravirus</taxon>
    </lineage>
</organism>
<dbReference type="Proteomes" id="UP000202511">
    <property type="component" value="Segment"/>
</dbReference>
<dbReference type="SUPFAM" id="SSF81383">
    <property type="entry name" value="F-box domain"/>
    <property type="match status" value="1"/>
</dbReference>
<accession>A0A0B5J1Y8</accession>
<dbReference type="Pfam" id="PF12937">
    <property type="entry name" value="F-box-like"/>
    <property type="match status" value="1"/>
</dbReference>
<dbReference type="EMBL" id="KP136319">
    <property type="protein sequence ID" value="AJF97564.1"/>
    <property type="molecule type" value="Genomic_DNA"/>
</dbReference>
<feature type="region of interest" description="Disordered" evidence="1">
    <location>
        <begin position="1"/>
        <end position="32"/>
    </location>
</feature>
<dbReference type="InterPro" id="IPR036047">
    <property type="entry name" value="F-box-like_dom_sf"/>
</dbReference>
<feature type="domain" description="F-box" evidence="2">
    <location>
        <begin position="42"/>
        <end position="73"/>
    </location>
</feature>
<proteinExistence type="predicted"/>
<sequence>MDVSEPEHMHDIKKRDRPVANLPRDGERDRKRTKTFDVESLIPNEILAMILAFVRPADIPTAARVARRWRDLAPPPEPDVVLAYKDGWSMDLSIVPRPKIKQRNLDRLRLEAAGTFVGHDDGDDNLDPDDICHVCLDLGEAESITLWQLFRNLRDRNCKVEMFAVWINERRDVIDDYWVTRFDDERELAAELVDWAREELADTDDDDTDAISFKMPDLGSDEGLREMSVLVEEACKIVH</sequence>
<name>A0A0B5J1Y8_9VIRU</name>
<reference evidence="3 4" key="1">
    <citation type="journal article" date="2015" name="Parasitol. Res.">
        <title>Viruses in close associations with free-living amoebae.</title>
        <authorList>
            <person name="Scheid P."/>
        </authorList>
    </citation>
    <scope>NUCLEOTIDE SEQUENCE [LARGE SCALE GENOMIC DNA]</scope>
    <source>
        <strain evidence="3">KlaHel</strain>
    </source>
</reference>
<dbReference type="Gene3D" id="1.20.1280.50">
    <property type="match status" value="1"/>
</dbReference>